<evidence type="ECO:0000259" key="2">
    <source>
        <dbReference type="PROSITE" id="PS50031"/>
    </source>
</evidence>
<evidence type="ECO:0000256" key="1">
    <source>
        <dbReference type="SAM" id="MobiDB-lite"/>
    </source>
</evidence>
<dbReference type="AlphaFoldDB" id="A0A183B8D1"/>
<reference evidence="3 4" key="2">
    <citation type="submission" date="2018-11" db="EMBL/GenBank/DDBJ databases">
        <authorList>
            <consortium name="Pathogen Informatics"/>
        </authorList>
    </citation>
    <scope>NUCLEOTIDE SEQUENCE [LARGE SCALE GENOMIC DNA]</scope>
    <source>
        <strain evidence="3 4">Egypt</strain>
    </source>
</reference>
<dbReference type="Proteomes" id="UP000272942">
    <property type="component" value="Unassembled WGS sequence"/>
</dbReference>
<feature type="domain" description="EH" evidence="2">
    <location>
        <begin position="34"/>
        <end position="105"/>
    </location>
</feature>
<evidence type="ECO:0000313" key="3">
    <source>
        <dbReference type="EMBL" id="VDP92738.1"/>
    </source>
</evidence>
<sequence length="249" mass="27435">MGRTHQGEVNGHIKPLEMNHLHSPRSSMYHWLSDLKLLPAVYHQIIGAVTSDCGLDSSLIYEVFLTSGLSQPILHHIWSATSQSHPGWFTPAELVSALALIGLAQAEQLNQQSTNLETVLRTLTLRRLHTLPNPPTPYVRIPASRLLTDVHCPTQPPTLRSSLNSPNHQSTSSNAFKHPWPSNATTNGTTASFTASLNLFETVPNTTPCDQGEDDWAEFTSCKNPVISSLQLSLCTCGLIFRLFSVSYE</sequence>
<protein>
    <submittedName>
        <fullName evidence="5">EH domain-containing protein</fullName>
    </submittedName>
</protein>
<dbReference type="GO" id="GO:0030130">
    <property type="term" value="C:clathrin coat of trans-Golgi network vesicle"/>
    <property type="evidence" value="ECO:0007669"/>
    <property type="project" value="TreeGrafter"/>
</dbReference>
<feature type="region of interest" description="Disordered" evidence="1">
    <location>
        <begin position="156"/>
        <end position="183"/>
    </location>
</feature>
<evidence type="ECO:0000313" key="5">
    <source>
        <dbReference type="WBParaSite" id="ECPE_0001550601-mRNA-1"/>
    </source>
</evidence>
<name>A0A183B8D1_9TREM</name>
<proteinExistence type="predicted"/>
<dbReference type="WBParaSite" id="ECPE_0001550601-mRNA-1">
    <property type="protein sequence ID" value="ECPE_0001550601-mRNA-1"/>
    <property type="gene ID" value="ECPE_0001550601"/>
</dbReference>
<dbReference type="InterPro" id="IPR000261">
    <property type="entry name" value="EH_dom"/>
</dbReference>
<dbReference type="PANTHER" id="PTHR15463:SF2">
    <property type="entry name" value="SYNERGIN GAMMA"/>
    <property type="match status" value="1"/>
</dbReference>
<organism evidence="5">
    <name type="scientific">Echinostoma caproni</name>
    <dbReference type="NCBI Taxonomy" id="27848"/>
    <lineage>
        <taxon>Eukaryota</taxon>
        <taxon>Metazoa</taxon>
        <taxon>Spiralia</taxon>
        <taxon>Lophotrochozoa</taxon>
        <taxon>Platyhelminthes</taxon>
        <taxon>Trematoda</taxon>
        <taxon>Digenea</taxon>
        <taxon>Plagiorchiida</taxon>
        <taxon>Echinostomata</taxon>
        <taxon>Echinostomatoidea</taxon>
        <taxon>Echinostomatidae</taxon>
        <taxon>Echinostoma</taxon>
    </lineage>
</organism>
<dbReference type="PANTHER" id="PTHR15463">
    <property type="entry name" value="AP1 GAMMA SUBUNIT BINDING PROTEIN 1"/>
    <property type="match status" value="1"/>
</dbReference>
<feature type="compositionally biased region" description="Polar residues" evidence="1">
    <location>
        <begin position="157"/>
        <end position="175"/>
    </location>
</feature>
<dbReference type="PROSITE" id="PS50031">
    <property type="entry name" value="EH"/>
    <property type="match status" value="1"/>
</dbReference>
<keyword evidence="4" id="KW-1185">Reference proteome</keyword>
<reference evidence="5" key="1">
    <citation type="submission" date="2016-06" db="UniProtKB">
        <authorList>
            <consortium name="WormBaseParasite"/>
        </authorList>
    </citation>
    <scope>IDENTIFICATION</scope>
</reference>
<gene>
    <name evidence="3" type="ORF">ECPE_LOCUS15466</name>
</gene>
<evidence type="ECO:0000313" key="4">
    <source>
        <dbReference type="Proteomes" id="UP000272942"/>
    </source>
</evidence>
<dbReference type="OrthoDB" id="524326at2759"/>
<dbReference type="InterPro" id="IPR039656">
    <property type="entry name" value="SYNRG"/>
</dbReference>
<accession>A0A183B8D1</accession>
<dbReference type="Gene3D" id="1.10.238.10">
    <property type="entry name" value="EF-hand"/>
    <property type="match status" value="1"/>
</dbReference>
<dbReference type="EMBL" id="UZAN01060656">
    <property type="protein sequence ID" value="VDP92738.1"/>
    <property type="molecule type" value="Genomic_DNA"/>
</dbReference>